<organism evidence="3 4">
    <name type="scientific">Sphaerobolus stellatus (strain SS14)</name>
    <dbReference type="NCBI Taxonomy" id="990650"/>
    <lineage>
        <taxon>Eukaryota</taxon>
        <taxon>Fungi</taxon>
        <taxon>Dikarya</taxon>
        <taxon>Basidiomycota</taxon>
        <taxon>Agaricomycotina</taxon>
        <taxon>Agaricomycetes</taxon>
        <taxon>Phallomycetidae</taxon>
        <taxon>Geastrales</taxon>
        <taxon>Sphaerobolaceae</taxon>
        <taxon>Sphaerobolus</taxon>
    </lineage>
</organism>
<evidence type="ECO:0000256" key="2">
    <source>
        <dbReference type="SAM" id="Phobius"/>
    </source>
</evidence>
<keyword evidence="2" id="KW-0812">Transmembrane</keyword>
<reference evidence="3 4" key="1">
    <citation type="submission" date="2014-06" db="EMBL/GenBank/DDBJ databases">
        <title>Evolutionary Origins and Diversification of the Mycorrhizal Mutualists.</title>
        <authorList>
            <consortium name="DOE Joint Genome Institute"/>
            <consortium name="Mycorrhizal Genomics Consortium"/>
            <person name="Kohler A."/>
            <person name="Kuo A."/>
            <person name="Nagy L.G."/>
            <person name="Floudas D."/>
            <person name="Copeland A."/>
            <person name="Barry K.W."/>
            <person name="Cichocki N."/>
            <person name="Veneault-Fourrey C."/>
            <person name="LaButti K."/>
            <person name="Lindquist E.A."/>
            <person name="Lipzen A."/>
            <person name="Lundell T."/>
            <person name="Morin E."/>
            <person name="Murat C."/>
            <person name="Riley R."/>
            <person name="Ohm R."/>
            <person name="Sun H."/>
            <person name="Tunlid A."/>
            <person name="Henrissat B."/>
            <person name="Grigoriev I.V."/>
            <person name="Hibbett D.S."/>
            <person name="Martin F."/>
        </authorList>
    </citation>
    <scope>NUCLEOTIDE SEQUENCE [LARGE SCALE GENOMIC DNA]</scope>
    <source>
        <strain evidence="3 4">SS14</strain>
    </source>
</reference>
<evidence type="ECO:0000313" key="3">
    <source>
        <dbReference type="EMBL" id="KIJ33175.1"/>
    </source>
</evidence>
<name>A0A0C9V6U0_SPHS4</name>
<accession>A0A0C9V6U0</accession>
<feature type="region of interest" description="Disordered" evidence="1">
    <location>
        <begin position="22"/>
        <end position="104"/>
    </location>
</feature>
<keyword evidence="2" id="KW-1133">Transmembrane helix</keyword>
<dbReference type="Proteomes" id="UP000054279">
    <property type="component" value="Unassembled WGS sequence"/>
</dbReference>
<gene>
    <name evidence="3" type="ORF">M422DRAFT_35556</name>
</gene>
<proteinExistence type="predicted"/>
<evidence type="ECO:0000313" key="4">
    <source>
        <dbReference type="Proteomes" id="UP000054279"/>
    </source>
</evidence>
<keyword evidence="2" id="KW-0472">Membrane</keyword>
<feature type="transmembrane region" description="Helical" evidence="2">
    <location>
        <begin position="127"/>
        <end position="148"/>
    </location>
</feature>
<dbReference type="AlphaFoldDB" id="A0A0C9V6U0"/>
<feature type="compositionally biased region" description="Polar residues" evidence="1">
    <location>
        <begin position="22"/>
        <end position="37"/>
    </location>
</feature>
<dbReference type="HOGENOM" id="CLU_034210_0_0_1"/>
<dbReference type="OrthoDB" id="2392789at2759"/>
<protein>
    <submittedName>
        <fullName evidence="3">Uncharacterized protein</fullName>
    </submittedName>
</protein>
<feature type="compositionally biased region" description="Acidic residues" evidence="1">
    <location>
        <begin position="58"/>
        <end position="71"/>
    </location>
</feature>
<keyword evidence="4" id="KW-1185">Reference proteome</keyword>
<sequence>MPPRLNLTDSYSSNIEIFNVPDSASLTPRTPYSQSAQAEEGRTGSRRNGPVIPVNETINEDEDNEEMDEIDLLQTQSHPLLHRSTTESRSRYGSDSTENAGRSGNWKRGGKTFLFLKNIWRQAGKRGIPIGLILGCGAAALLLLLIVMSVKRPDTLMSYAGVNTTAILLESLDEESRVRFNGSTVIDYGASNYTSFPLTTDQYVSQCWKVIGDPRMKYHVEYWATRPGADLDVLHLKSTSTPKTCSSSITYILDGSVGLFADLGHLAQVAAFARERNRTLFVYDEKWNRGKWTDHFLPFSETQPGPEPGCTPPPPQELVACPRTARHWVTSAHIAFFHMGDIFADTYENAYKYTIERKRPIFDRAAESFATAFKPNPTNQRLIQRTRDEILHVATKDLNMTVFSYITTHIRRGDRKAASWRYQKGDVGHNPNWVEIDNKGSIAPIWNAFEFF</sequence>
<feature type="compositionally biased region" description="Polar residues" evidence="1">
    <location>
        <begin position="93"/>
        <end position="102"/>
    </location>
</feature>
<dbReference type="EMBL" id="KN837216">
    <property type="protein sequence ID" value="KIJ33175.1"/>
    <property type="molecule type" value="Genomic_DNA"/>
</dbReference>
<evidence type="ECO:0000256" key="1">
    <source>
        <dbReference type="SAM" id="MobiDB-lite"/>
    </source>
</evidence>